<dbReference type="Proteomes" id="UP000887580">
    <property type="component" value="Unplaced"/>
</dbReference>
<reference evidence="2" key="1">
    <citation type="submission" date="2022-11" db="UniProtKB">
        <authorList>
            <consortium name="WormBaseParasite"/>
        </authorList>
    </citation>
    <scope>IDENTIFICATION</scope>
</reference>
<name>A0AC35GKB6_9BILA</name>
<protein>
    <submittedName>
        <fullName evidence="2">BAR domain-containing protein</fullName>
    </submittedName>
</protein>
<evidence type="ECO:0000313" key="2">
    <source>
        <dbReference type="WBParaSite" id="PS1159_v2.g5916.t1"/>
    </source>
</evidence>
<sequence length="205" mass="23210">MSTMIRTMRGGASTSYPAEFQLLLDDWKFAKPATEDVIDSCNEIVKDYNSANGLNRYEKMADCFAAYAVKMPDATARDSIASAKPGFEQIGRLYRQFAKDVQENVTTKLSAFLQSDYKKMTEEVSKLNRARTSYDNAADLYRRKPNDAEAEQRKTTAEAAHEAQITATKECLAALEGFWDMMAECITKFDEILFKLIADEKEEIE</sequence>
<evidence type="ECO:0000313" key="1">
    <source>
        <dbReference type="Proteomes" id="UP000887580"/>
    </source>
</evidence>
<organism evidence="1 2">
    <name type="scientific">Panagrolaimus sp. PS1159</name>
    <dbReference type="NCBI Taxonomy" id="55785"/>
    <lineage>
        <taxon>Eukaryota</taxon>
        <taxon>Metazoa</taxon>
        <taxon>Ecdysozoa</taxon>
        <taxon>Nematoda</taxon>
        <taxon>Chromadorea</taxon>
        <taxon>Rhabditida</taxon>
        <taxon>Tylenchina</taxon>
        <taxon>Panagrolaimomorpha</taxon>
        <taxon>Panagrolaimoidea</taxon>
        <taxon>Panagrolaimidae</taxon>
        <taxon>Panagrolaimus</taxon>
    </lineage>
</organism>
<accession>A0AC35GKB6</accession>
<proteinExistence type="predicted"/>
<dbReference type="WBParaSite" id="PS1159_v2.g5916.t1">
    <property type="protein sequence ID" value="PS1159_v2.g5916.t1"/>
    <property type="gene ID" value="PS1159_v2.g5916"/>
</dbReference>